<feature type="non-terminal residue" evidence="2">
    <location>
        <position position="230"/>
    </location>
</feature>
<feature type="non-terminal residue" evidence="2">
    <location>
        <position position="1"/>
    </location>
</feature>
<dbReference type="EMBL" id="NCSJ02000001">
    <property type="protein sequence ID" value="RFU36324.1"/>
    <property type="molecule type" value="Genomic_DNA"/>
</dbReference>
<reference evidence="2 3" key="1">
    <citation type="submission" date="2018-05" db="EMBL/GenBank/DDBJ databases">
        <title>Draft genome sequence of Scytalidium lignicola DSM 105466, a ubiquitous saprotrophic fungus.</title>
        <authorList>
            <person name="Buettner E."/>
            <person name="Gebauer A.M."/>
            <person name="Hofrichter M."/>
            <person name="Liers C."/>
            <person name="Kellner H."/>
        </authorList>
    </citation>
    <scope>NUCLEOTIDE SEQUENCE [LARGE SCALE GENOMIC DNA]</scope>
    <source>
        <strain evidence="2 3">DSM 105466</strain>
    </source>
</reference>
<dbReference type="OrthoDB" id="3433692at2759"/>
<keyword evidence="3" id="KW-1185">Reference proteome</keyword>
<sequence>MPGPEGRRRGRNVFFYDFRDLNKELGGLILTNGITNANFHSMIEIVLTVTDGNASQPRALLPNDYFLRTENGDTLRKNNRRLLPGRYFVVADVKGIISLSNEPVLTRASSITTGLRVQEFMESDNNKIVCFILDTYGVAGTHLDHRYQTHPRRPLPELLRWHFRQAVLGNVRGAGEPVFEHNFAPNSDIMLGIRSGPKPAERMEFELFGRFSVDRAVSSSSDDDGDDYEN</sequence>
<dbReference type="AlphaFoldDB" id="A0A3E2HSI7"/>
<comment type="caution">
    <text evidence="2">The sequence shown here is derived from an EMBL/GenBank/DDBJ whole genome shotgun (WGS) entry which is preliminary data.</text>
</comment>
<evidence type="ECO:0000313" key="2">
    <source>
        <dbReference type="EMBL" id="RFU36324.1"/>
    </source>
</evidence>
<proteinExistence type="predicted"/>
<dbReference type="STRING" id="5539.A0A3E2HSI7"/>
<dbReference type="Proteomes" id="UP000258309">
    <property type="component" value="Unassembled WGS sequence"/>
</dbReference>
<evidence type="ECO:0000259" key="1">
    <source>
        <dbReference type="Pfam" id="PF25324"/>
    </source>
</evidence>
<dbReference type="Pfam" id="PF25324">
    <property type="entry name" value="DUF7881"/>
    <property type="match status" value="1"/>
</dbReference>
<evidence type="ECO:0000313" key="3">
    <source>
        <dbReference type="Proteomes" id="UP000258309"/>
    </source>
</evidence>
<organism evidence="2 3">
    <name type="scientific">Scytalidium lignicola</name>
    <name type="common">Hyphomycete</name>
    <dbReference type="NCBI Taxonomy" id="5539"/>
    <lineage>
        <taxon>Eukaryota</taxon>
        <taxon>Fungi</taxon>
        <taxon>Dikarya</taxon>
        <taxon>Ascomycota</taxon>
        <taxon>Pezizomycotina</taxon>
        <taxon>Leotiomycetes</taxon>
        <taxon>Leotiomycetes incertae sedis</taxon>
        <taxon>Scytalidium</taxon>
    </lineage>
</organism>
<feature type="domain" description="DUF7881" evidence="1">
    <location>
        <begin position="10"/>
        <end position="93"/>
    </location>
</feature>
<dbReference type="InterPro" id="IPR057203">
    <property type="entry name" value="DUF7881"/>
</dbReference>
<gene>
    <name evidence="2" type="ORF">B7463_g115</name>
</gene>
<name>A0A3E2HSI7_SCYLI</name>
<protein>
    <recommendedName>
        <fullName evidence="1">DUF7881 domain-containing protein</fullName>
    </recommendedName>
</protein>
<accession>A0A3E2HSI7</accession>